<dbReference type="RefSeq" id="WP_217280546.1">
    <property type="nucleotide sequence ID" value="NZ_CBCSGW010000026.1"/>
</dbReference>
<feature type="transmembrane region" description="Helical" evidence="2">
    <location>
        <begin position="187"/>
        <end position="208"/>
    </location>
</feature>
<keyword evidence="2" id="KW-0812">Transmembrane</keyword>
<proteinExistence type="predicted"/>
<feature type="transmembrane region" description="Helical" evidence="2">
    <location>
        <begin position="214"/>
        <end position="234"/>
    </location>
</feature>
<feature type="transmembrane region" description="Helical" evidence="2">
    <location>
        <begin position="239"/>
        <end position="259"/>
    </location>
</feature>
<gene>
    <name evidence="3" type="ORF">GC106_30240</name>
</gene>
<feature type="region of interest" description="Disordered" evidence="1">
    <location>
        <begin position="341"/>
        <end position="365"/>
    </location>
</feature>
<dbReference type="Proteomes" id="UP000763557">
    <property type="component" value="Unassembled WGS sequence"/>
</dbReference>
<accession>A0ABX2F3A1</accession>
<reference evidence="3 4" key="1">
    <citation type="submission" date="2020-01" db="EMBL/GenBank/DDBJ databases">
        <title>Kibdelosporangium persica a novel Actinomycetes from a hot desert in Iran.</title>
        <authorList>
            <person name="Safaei N."/>
            <person name="Zaburannyi N."/>
            <person name="Mueller R."/>
            <person name="Wink J."/>
        </authorList>
    </citation>
    <scope>NUCLEOTIDE SEQUENCE [LARGE SCALE GENOMIC DNA]</scope>
    <source>
        <strain evidence="3 4">4NS15</strain>
    </source>
</reference>
<name>A0ABX2F3A1_9PSEU</name>
<evidence type="ECO:0000313" key="4">
    <source>
        <dbReference type="Proteomes" id="UP000763557"/>
    </source>
</evidence>
<comment type="caution">
    <text evidence="3">The sequence shown here is derived from an EMBL/GenBank/DDBJ whole genome shotgun (WGS) entry which is preliminary data.</text>
</comment>
<organism evidence="3 4">
    <name type="scientific">Kibdelosporangium persicum</name>
    <dbReference type="NCBI Taxonomy" id="2698649"/>
    <lineage>
        <taxon>Bacteria</taxon>
        <taxon>Bacillati</taxon>
        <taxon>Actinomycetota</taxon>
        <taxon>Actinomycetes</taxon>
        <taxon>Pseudonocardiales</taxon>
        <taxon>Pseudonocardiaceae</taxon>
        <taxon>Kibdelosporangium</taxon>
    </lineage>
</organism>
<sequence length="365" mass="36657">MTPRAPLATDTPPSRWSTVAGVVVLLTAITGMLLIAFAWPSVRSSVHDVPIAVAGPASAAAQIRTALDQRLPGGFEITEVADTDAAEQLIRDRQVYGAIDLSSGPPQVIVASAASTAVAQTLQTMATGLGQADKTGTPVAVRDLAALPADDPRGAGLAAGALPLVMGGLLAAVLLTRLVHGTVRRVTGALAFATIGGLTVAAILQFWLGSLSGSYPANAGALTLTIAATSLTVLGLESLLGYAGIGIGAVVIMLIGNPLSGTATAPEMLPGWSGTLGQLLPPGAGGQVLRSTAFFDGRGTTHAVTILIAWIALGAVLCLVGGLRARRAANAAAGLRTTYTSPADATKTMPTSSSHPSTTPLRPPH</sequence>
<evidence type="ECO:0000313" key="3">
    <source>
        <dbReference type="EMBL" id="NRN65809.1"/>
    </source>
</evidence>
<dbReference type="EMBL" id="JAAATY010000007">
    <property type="protein sequence ID" value="NRN65809.1"/>
    <property type="molecule type" value="Genomic_DNA"/>
</dbReference>
<feature type="compositionally biased region" description="Low complexity" evidence="1">
    <location>
        <begin position="346"/>
        <end position="365"/>
    </location>
</feature>
<keyword evidence="4" id="KW-1185">Reference proteome</keyword>
<evidence type="ECO:0000256" key="2">
    <source>
        <dbReference type="SAM" id="Phobius"/>
    </source>
</evidence>
<protein>
    <submittedName>
        <fullName evidence="3">ABC transporter permease</fullName>
    </submittedName>
</protein>
<feature type="transmembrane region" description="Helical" evidence="2">
    <location>
        <begin position="303"/>
        <end position="323"/>
    </location>
</feature>
<feature type="transmembrane region" description="Helical" evidence="2">
    <location>
        <begin position="154"/>
        <end position="175"/>
    </location>
</feature>
<feature type="transmembrane region" description="Helical" evidence="2">
    <location>
        <begin position="20"/>
        <end position="39"/>
    </location>
</feature>
<evidence type="ECO:0000256" key="1">
    <source>
        <dbReference type="SAM" id="MobiDB-lite"/>
    </source>
</evidence>
<keyword evidence="2" id="KW-0472">Membrane</keyword>
<keyword evidence="2" id="KW-1133">Transmembrane helix</keyword>